<accession>A0A450ZIK6</accession>
<evidence type="ECO:0000259" key="1">
    <source>
        <dbReference type="SMART" id="SM00382"/>
    </source>
</evidence>
<name>A0A450ZIK6_9GAMM</name>
<protein>
    <submittedName>
        <fullName evidence="2">AAA domain (Dynein-related subfamily)</fullName>
    </submittedName>
</protein>
<dbReference type="SMART" id="SM00382">
    <property type="entry name" value="AAA"/>
    <property type="match status" value="1"/>
</dbReference>
<dbReference type="Gene3D" id="3.40.50.300">
    <property type="entry name" value="P-loop containing nucleotide triphosphate hydrolases"/>
    <property type="match status" value="2"/>
</dbReference>
<dbReference type="InterPro" id="IPR003593">
    <property type="entry name" value="AAA+_ATPase"/>
</dbReference>
<evidence type="ECO:0000313" key="2">
    <source>
        <dbReference type="EMBL" id="VFK53607.1"/>
    </source>
</evidence>
<dbReference type="InterPro" id="IPR011704">
    <property type="entry name" value="ATPase_dyneun-rel_AAA"/>
</dbReference>
<dbReference type="GO" id="GO:0005524">
    <property type="term" value="F:ATP binding"/>
    <property type="evidence" value="ECO:0007669"/>
    <property type="project" value="InterPro"/>
</dbReference>
<dbReference type="EMBL" id="CAADFY010000025">
    <property type="protein sequence ID" value="VFK53607.1"/>
    <property type="molecule type" value="Genomic_DNA"/>
</dbReference>
<evidence type="ECO:0000313" key="3">
    <source>
        <dbReference type="EMBL" id="VFK55156.1"/>
    </source>
</evidence>
<dbReference type="EMBL" id="CAADFV010000025">
    <property type="protein sequence ID" value="VFK55156.1"/>
    <property type="molecule type" value="Genomic_DNA"/>
</dbReference>
<sequence length="315" mass="34920">MHVFDKSRIDAVNAALATGRPLLVRGEPGIGKSQLARATAKLLGRAYIPFVVTSHTESRDLMWRFDAISRLAHAQLGAALGGDKDNLRRELALDNFIAPGPLWWAFDWNGARSQAARYLPSSHCDDEAKQVGNYLQPPQSDGGDHKQGAVVLIDEIDKAEMDIPNGLLEVLGKRCFLPEGFTERVYVEGVPPLIIITTNEERAMPDAFLRRCLALHLALPSLPGEREKFQEILVERGGHHLPDLDKTLLESAACLVAEDRIIAQNQHHRPLPGQAEYIDLLHAIHELAPGNPEAQQKKLEQVARYVVSKRRSDQG</sequence>
<reference evidence="2" key="1">
    <citation type="submission" date="2019-02" db="EMBL/GenBank/DDBJ databases">
        <authorList>
            <person name="Gruber-Vodicka R. H."/>
            <person name="Seah K. B. B."/>
        </authorList>
    </citation>
    <scope>NUCLEOTIDE SEQUENCE</scope>
    <source>
        <strain evidence="3">BECK_BY2</strain>
        <strain evidence="2">BECK_BY3</strain>
    </source>
</reference>
<organism evidence="2">
    <name type="scientific">Candidatus Kentrum sp. TUN</name>
    <dbReference type="NCBI Taxonomy" id="2126343"/>
    <lineage>
        <taxon>Bacteria</taxon>
        <taxon>Pseudomonadati</taxon>
        <taxon>Pseudomonadota</taxon>
        <taxon>Gammaproteobacteria</taxon>
        <taxon>Candidatus Kentrum</taxon>
    </lineage>
</organism>
<proteinExistence type="predicted"/>
<dbReference type="GO" id="GO:0016887">
    <property type="term" value="F:ATP hydrolysis activity"/>
    <property type="evidence" value="ECO:0007669"/>
    <property type="project" value="InterPro"/>
</dbReference>
<dbReference type="SUPFAM" id="SSF52540">
    <property type="entry name" value="P-loop containing nucleoside triphosphate hydrolases"/>
    <property type="match status" value="1"/>
</dbReference>
<dbReference type="AlphaFoldDB" id="A0A450ZIK6"/>
<feature type="domain" description="AAA+ ATPase" evidence="1">
    <location>
        <begin position="18"/>
        <end position="223"/>
    </location>
</feature>
<dbReference type="Pfam" id="PF07728">
    <property type="entry name" value="AAA_5"/>
    <property type="match status" value="1"/>
</dbReference>
<gene>
    <name evidence="3" type="ORF">BECKTUN1418E_GA0071001_102524</name>
    <name evidence="2" type="ORF">BECKTUN1418F_GA0071002_102524</name>
</gene>
<dbReference type="InterPro" id="IPR027417">
    <property type="entry name" value="P-loop_NTPase"/>
</dbReference>